<proteinExistence type="predicted"/>
<sequence length="269" mass="30702">MRGEVVVSVTKGKLYMTCKYPNHNEDLFVPRIARSFRRLARDPTSSVPMTVISQSLGGLNLLTAGEISCAHSPVPCPFHRVPNTESCPRSSRKVSFSCVRTFSWYQLRQYVSLIQNSTEPLSTELFRRRGSHGWKRLHLRAHLLGLERLFLADCTATNLEVVAVNEVATGSKNPSFPQSENLASSVEYGSSTLRRIRDFCLKEHDRKMMMANRKVSTEYRVFTNARNELQIMQLQSKRLAEVLPPGRPIRRHGLVLAELYDELQERIIL</sequence>
<organism evidence="1 2">
    <name type="scientific">Cylindrobasidium torrendii FP15055 ss-10</name>
    <dbReference type="NCBI Taxonomy" id="1314674"/>
    <lineage>
        <taxon>Eukaryota</taxon>
        <taxon>Fungi</taxon>
        <taxon>Dikarya</taxon>
        <taxon>Basidiomycota</taxon>
        <taxon>Agaricomycotina</taxon>
        <taxon>Agaricomycetes</taxon>
        <taxon>Agaricomycetidae</taxon>
        <taxon>Agaricales</taxon>
        <taxon>Marasmiineae</taxon>
        <taxon>Physalacriaceae</taxon>
        <taxon>Cylindrobasidium</taxon>
    </lineage>
</organism>
<evidence type="ECO:0000313" key="2">
    <source>
        <dbReference type="Proteomes" id="UP000054007"/>
    </source>
</evidence>
<accession>A0A0D7BIK5</accession>
<name>A0A0D7BIK5_9AGAR</name>
<dbReference type="Proteomes" id="UP000054007">
    <property type="component" value="Unassembled WGS sequence"/>
</dbReference>
<dbReference type="AlphaFoldDB" id="A0A0D7BIK5"/>
<gene>
    <name evidence="1" type="ORF">CYLTODRAFT_419858</name>
</gene>
<evidence type="ECO:0000313" key="1">
    <source>
        <dbReference type="EMBL" id="KIY70388.1"/>
    </source>
</evidence>
<dbReference type="EMBL" id="KN880469">
    <property type="protein sequence ID" value="KIY70388.1"/>
    <property type="molecule type" value="Genomic_DNA"/>
</dbReference>
<reference evidence="1 2" key="1">
    <citation type="journal article" date="2015" name="Fungal Genet. Biol.">
        <title>Evolution of novel wood decay mechanisms in Agaricales revealed by the genome sequences of Fistulina hepatica and Cylindrobasidium torrendii.</title>
        <authorList>
            <person name="Floudas D."/>
            <person name="Held B.W."/>
            <person name="Riley R."/>
            <person name="Nagy L.G."/>
            <person name="Koehler G."/>
            <person name="Ransdell A.S."/>
            <person name="Younus H."/>
            <person name="Chow J."/>
            <person name="Chiniquy J."/>
            <person name="Lipzen A."/>
            <person name="Tritt A."/>
            <person name="Sun H."/>
            <person name="Haridas S."/>
            <person name="LaButti K."/>
            <person name="Ohm R.A."/>
            <person name="Kues U."/>
            <person name="Blanchette R.A."/>
            <person name="Grigoriev I.V."/>
            <person name="Minto R.E."/>
            <person name="Hibbett D.S."/>
        </authorList>
    </citation>
    <scope>NUCLEOTIDE SEQUENCE [LARGE SCALE GENOMIC DNA]</scope>
    <source>
        <strain evidence="1 2">FP15055 ss-10</strain>
    </source>
</reference>
<protein>
    <submittedName>
        <fullName evidence="1">Uncharacterized protein</fullName>
    </submittedName>
</protein>
<keyword evidence="2" id="KW-1185">Reference proteome</keyword>